<accession>A0A2D2E3K7</accession>
<dbReference type="EMBL" id="CP024176">
    <property type="protein sequence ID" value="ATQ83863.1"/>
    <property type="molecule type" value="Genomic_DNA"/>
</dbReference>
<proteinExistence type="predicted"/>
<name>A0A2D2E3K7_FAUOS</name>
<organism evidence="1">
    <name type="scientific">Faucicola osloensis</name>
    <name type="common">Moraxella osloensis</name>
    <dbReference type="NCBI Taxonomy" id="34062"/>
    <lineage>
        <taxon>Bacteria</taxon>
        <taxon>Pseudomonadati</taxon>
        <taxon>Pseudomonadota</taxon>
        <taxon>Gammaproteobacteria</taxon>
        <taxon>Moraxellales</taxon>
        <taxon>Moraxellaceae</taxon>
        <taxon>Faucicola</taxon>
    </lineage>
</organism>
<evidence type="ECO:0000313" key="1">
    <source>
        <dbReference type="EMBL" id="ATQ83863.1"/>
    </source>
</evidence>
<gene>
    <name evidence="1" type="ORF">YHS_08550</name>
</gene>
<protein>
    <submittedName>
        <fullName evidence="1">Uncharacterized protein</fullName>
    </submittedName>
</protein>
<sequence>MQNPKCQVYPNLPFENLIPAIDAIHYDGRTLRVTLLFKPQDYELVYLDFEYVMGFRMLREGDLLDFPNDEHPKNWLLSVSENGWYEQEKLRKGFTSQYVFDMKGNRPNEFFILGESDCISVLTSLTDVPKITFIER</sequence>
<reference evidence="1" key="1">
    <citation type="submission" date="2017-11" db="EMBL/GenBank/DDBJ databases">
        <title>Complete Genome Sequence from Moraxella oslensis YHS isolated from human skin.</title>
        <authorList>
            <person name="Lee K."/>
            <person name="Lim J.Y."/>
            <person name="Hwang I."/>
        </authorList>
    </citation>
    <scope>NUCLEOTIDE SEQUENCE</scope>
    <source>
        <strain evidence="1">YHS</strain>
    </source>
</reference>
<dbReference type="AlphaFoldDB" id="A0A2D2E3K7"/>